<keyword evidence="3" id="KW-1185">Reference proteome</keyword>
<feature type="transmembrane region" description="Helical" evidence="1">
    <location>
        <begin position="234"/>
        <end position="253"/>
    </location>
</feature>
<feature type="transmembrane region" description="Helical" evidence="1">
    <location>
        <begin position="273"/>
        <end position="289"/>
    </location>
</feature>
<keyword evidence="1" id="KW-1133">Transmembrane helix</keyword>
<organism evidence="2 3">
    <name type="scientific">Rhodococcus pseudokoreensis</name>
    <dbReference type="NCBI Taxonomy" id="2811421"/>
    <lineage>
        <taxon>Bacteria</taxon>
        <taxon>Bacillati</taxon>
        <taxon>Actinomycetota</taxon>
        <taxon>Actinomycetes</taxon>
        <taxon>Mycobacteriales</taxon>
        <taxon>Nocardiaceae</taxon>
        <taxon>Rhodococcus</taxon>
    </lineage>
</organism>
<reference evidence="2 3" key="1">
    <citation type="journal article" date="2021" name="Microbiol. Resour. Announc.">
        <title>Complete Genome Sequences of Two Rhodococcus sp. Strains with Large and Linear Chromosomes, Isolated from Apple Rhizosphere.</title>
        <authorList>
            <person name="Benning S."/>
            <person name="Brugnone N."/>
            <person name="Siani R."/>
            <person name="Kublik S."/>
            <person name="Schloter M."/>
            <person name="Rad V."/>
        </authorList>
    </citation>
    <scope>NUCLEOTIDE SEQUENCE [LARGE SCALE GENOMIC DNA]</scope>
    <source>
        <strain evidence="2 3">R79</strain>
    </source>
</reference>
<dbReference type="RefSeq" id="WP_206010640.1">
    <property type="nucleotide sequence ID" value="NZ_CP070619.1"/>
</dbReference>
<sequence>MDTARQALRWSIPGAVFVLLIYTVQLSLHLIDGTGDEFPGVKNTGMAVLSILAGIPVGFMIYQVYYARYAPFGRSIFHGASGRLYYVRLNRGADIFRRYFKCGGTAEFLQYVSSTDAVQRAIERHSSGSEFPYASKERAFAIKYLSVLRLKDPALISCWDSEVCTCSIRCFCVTEKKLPFSPEPRDVTKCKCARRRFAVYFREDWGLAQAALDVVDTFKTGAGIKSEYTTGSDLYHALGAVRIAVVMSLAIVLCYDITLHRDDLLATGWHQGVFPLVVGLLGLACWMVLTSAREKTLANLDARTAAALSWFSRHGGWGSGVQGASTTL</sequence>
<feature type="transmembrane region" description="Helical" evidence="1">
    <location>
        <begin position="43"/>
        <end position="65"/>
    </location>
</feature>
<reference evidence="2 3" key="2">
    <citation type="journal article" date="2022" name="Arch. Microbiol.">
        <title>Rhodococcus pseudokoreensis sp. nov. isolated from the rhizosphere of young M26 apple rootstocks.</title>
        <authorList>
            <person name="Kampfer P."/>
            <person name="Glaeser S.P."/>
            <person name="Blom J."/>
            <person name="Wolf J."/>
            <person name="Benning S."/>
            <person name="Schloter M."/>
            <person name="Neumann-Schaal M."/>
        </authorList>
    </citation>
    <scope>NUCLEOTIDE SEQUENCE [LARGE SCALE GENOMIC DNA]</scope>
    <source>
        <strain evidence="2 3">R79</strain>
    </source>
</reference>
<evidence type="ECO:0000313" key="3">
    <source>
        <dbReference type="Proteomes" id="UP000662986"/>
    </source>
</evidence>
<proteinExistence type="predicted"/>
<feature type="transmembrane region" description="Helical" evidence="1">
    <location>
        <begin position="12"/>
        <end position="31"/>
    </location>
</feature>
<dbReference type="EMBL" id="CP070619">
    <property type="protein sequence ID" value="QSE94208.1"/>
    <property type="molecule type" value="Genomic_DNA"/>
</dbReference>
<keyword evidence="1" id="KW-0812">Transmembrane</keyword>
<evidence type="ECO:0000256" key="1">
    <source>
        <dbReference type="SAM" id="Phobius"/>
    </source>
</evidence>
<dbReference type="Proteomes" id="UP000662986">
    <property type="component" value="Chromosome"/>
</dbReference>
<protein>
    <recommendedName>
        <fullName evidence="4">SMODS and SLOG-associating 2TM effector domain-containing protein</fullName>
    </recommendedName>
</protein>
<accession>A0A974WAL1</accession>
<evidence type="ECO:0000313" key="2">
    <source>
        <dbReference type="EMBL" id="QSE94208.1"/>
    </source>
</evidence>
<evidence type="ECO:0008006" key="4">
    <source>
        <dbReference type="Google" id="ProtNLM"/>
    </source>
</evidence>
<keyword evidence="1" id="KW-0472">Membrane</keyword>
<name>A0A974WAL1_9NOCA</name>
<gene>
    <name evidence="2" type="ORF">JWS13_39225</name>
</gene>